<keyword evidence="3" id="KW-0813">Transport</keyword>
<gene>
    <name evidence="7" type="ORF">IV50_GL000088</name>
</gene>
<dbReference type="PANTHER" id="PTHR30290">
    <property type="entry name" value="PERIPLASMIC BINDING COMPONENT OF ABC TRANSPORTER"/>
    <property type="match status" value="1"/>
</dbReference>
<name>A0A0R2H1K9_WEIVI</name>
<comment type="subcellular location">
    <subcellularLocation>
        <location evidence="1">Cell membrane</location>
        <topology evidence="1">Lipid-anchor</topology>
    </subcellularLocation>
</comment>
<keyword evidence="5" id="KW-1133">Transmembrane helix</keyword>
<organism evidence="7 8">
    <name type="scientific">Weissella viridescens</name>
    <name type="common">Lactobacillus viridescens</name>
    <dbReference type="NCBI Taxonomy" id="1629"/>
    <lineage>
        <taxon>Bacteria</taxon>
        <taxon>Bacillati</taxon>
        <taxon>Bacillota</taxon>
        <taxon>Bacilli</taxon>
        <taxon>Lactobacillales</taxon>
        <taxon>Lactobacillaceae</taxon>
        <taxon>Weissella</taxon>
    </lineage>
</organism>
<dbReference type="InterPro" id="IPR039424">
    <property type="entry name" value="SBP_5"/>
</dbReference>
<evidence type="ECO:0000256" key="4">
    <source>
        <dbReference type="ARBA" id="ARBA00022729"/>
    </source>
</evidence>
<evidence type="ECO:0000313" key="7">
    <source>
        <dbReference type="EMBL" id="KRN46825.1"/>
    </source>
</evidence>
<dbReference type="GO" id="GO:0005886">
    <property type="term" value="C:plasma membrane"/>
    <property type="evidence" value="ECO:0007669"/>
    <property type="project" value="UniProtKB-SubCell"/>
</dbReference>
<evidence type="ECO:0000256" key="1">
    <source>
        <dbReference type="ARBA" id="ARBA00004193"/>
    </source>
</evidence>
<accession>A0A0R2H1K9</accession>
<dbReference type="Gene3D" id="3.90.76.10">
    <property type="entry name" value="Dipeptide-binding Protein, Domain 1"/>
    <property type="match status" value="1"/>
</dbReference>
<reference evidence="7 8" key="1">
    <citation type="journal article" date="2015" name="Genome Announc.">
        <title>Expanding the biotechnology potential of lactobacilli through comparative genomics of 213 strains and associated genera.</title>
        <authorList>
            <person name="Sun Z."/>
            <person name="Harris H.M."/>
            <person name="McCann A."/>
            <person name="Guo C."/>
            <person name="Argimon S."/>
            <person name="Zhang W."/>
            <person name="Yang X."/>
            <person name="Jeffery I.B."/>
            <person name="Cooney J.C."/>
            <person name="Kagawa T.F."/>
            <person name="Liu W."/>
            <person name="Song Y."/>
            <person name="Salvetti E."/>
            <person name="Wrobel A."/>
            <person name="Rasinkangas P."/>
            <person name="Parkhill J."/>
            <person name="Rea M.C."/>
            <person name="O'Sullivan O."/>
            <person name="Ritari J."/>
            <person name="Douillard F.P."/>
            <person name="Paul Ross R."/>
            <person name="Yang R."/>
            <person name="Briner A.E."/>
            <person name="Felis G.E."/>
            <person name="de Vos W.M."/>
            <person name="Barrangou R."/>
            <person name="Klaenhammer T.R."/>
            <person name="Caufield P.W."/>
            <person name="Cui Y."/>
            <person name="Zhang H."/>
            <person name="O'Toole P.W."/>
        </authorList>
    </citation>
    <scope>NUCLEOTIDE SEQUENCE [LARGE SCALE GENOMIC DNA]</scope>
    <source>
        <strain evidence="7 8">DSM 20410</strain>
    </source>
</reference>
<keyword evidence="5" id="KW-0812">Transmembrane</keyword>
<proteinExistence type="inferred from homology"/>
<dbReference type="AlphaFoldDB" id="A0A0R2H1K9"/>
<evidence type="ECO:0000313" key="8">
    <source>
        <dbReference type="Proteomes" id="UP000051992"/>
    </source>
</evidence>
<dbReference type="Gene3D" id="3.10.105.10">
    <property type="entry name" value="Dipeptide-binding Protein, Domain 3"/>
    <property type="match status" value="1"/>
</dbReference>
<sequence>MGVEAMSKGKWIAGVTVAAVVLGGGGYAYYASQHNDNATGGKVGNLNVEYKNDKTIKKGGNLNVAYESDVPFKAQFEAGLMDDATMQQMAAPATGGSVNGGGGIFNADNDFNIQKGGQADISFDKNAKTATVTLRDDLKWSDGKPVTAKDYEFAYEIVANPAYGSSRWTDSLANIEGLSDYHAGKAKSISGITFPDGEEGKKIKLQFKENKPGFKHTGNGYFLESVSPYHYLKDVEPKKLASDPKTTTKPLVTGPFKPEKIVSGESIYYTQNKYYYGKKPNLKSITYTTVDPSKTVASIKAGKYDVVKEASPSVYPQIKKLGNVAVTGQQQLYISMLNFNLGHYDTKTSQNVQDRKTPLQDKRVRQAIGYARNVDEVTKKFGNGLTQRANTLIPPIFKDYSDTKLKGYPEDIKKANKLLDEAGWKWDKKHEFREKDGKRLNLTYMARQSNGNSEAVAKNYIQQWKKIGANVTLYKGRLTDFNTYLQITTSPESGAWDLTDAAWSLSSDPSQNDLFSKGAQYNTGHFTSPELTKKLNKIDSSTIKNDKERAEAFKDYQKYMNDEAYVIPTSFSTDYTPVNKRVANWSMAYGDNNAWSDLGVTSNTPAKN</sequence>
<keyword evidence="4" id="KW-0732">Signal</keyword>
<evidence type="ECO:0000259" key="6">
    <source>
        <dbReference type="Pfam" id="PF00496"/>
    </source>
</evidence>
<comment type="caution">
    <text evidence="7">The sequence shown here is derived from an EMBL/GenBank/DDBJ whole genome shotgun (WGS) entry which is preliminary data.</text>
</comment>
<dbReference type="GO" id="GO:1904680">
    <property type="term" value="F:peptide transmembrane transporter activity"/>
    <property type="evidence" value="ECO:0007669"/>
    <property type="project" value="TreeGrafter"/>
</dbReference>
<dbReference type="PROSITE" id="PS01040">
    <property type="entry name" value="SBP_BACTERIAL_5"/>
    <property type="match status" value="1"/>
</dbReference>
<dbReference type="Gene3D" id="3.40.190.10">
    <property type="entry name" value="Periplasmic binding protein-like II"/>
    <property type="match status" value="1"/>
</dbReference>
<dbReference type="Proteomes" id="UP000051992">
    <property type="component" value="Unassembled WGS sequence"/>
</dbReference>
<dbReference type="InterPro" id="IPR023765">
    <property type="entry name" value="SBP_5_CS"/>
</dbReference>
<evidence type="ECO:0000256" key="3">
    <source>
        <dbReference type="ARBA" id="ARBA00022448"/>
    </source>
</evidence>
<dbReference type="InterPro" id="IPR000914">
    <property type="entry name" value="SBP_5_dom"/>
</dbReference>
<comment type="similarity">
    <text evidence="2">Belongs to the bacterial solute-binding protein 5 family.</text>
</comment>
<dbReference type="SUPFAM" id="SSF53850">
    <property type="entry name" value="Periplasmic binding protein-like II"/>
    <property type="match status" value="1"/>
</dbReference>
<feature type="transmembrane region" description="Helical" evidence="5">
    <location>
        <begin position="12"/>
        <end position="30"/>
    </location>
</feature>
<feature type="domain" description="Solute-binding protein family 5" evidence="6">
    <location>
        <begin position="124"/>
        <end position="516"/>
    </location>
</feature>
<dbReference type="GO" id="GO:0015833">
    <property type="term" value="P:peptide transport"/>
    <property type="evidence" value="ECO:0007669"/>
    <property type="project" value="TreeGrafter"/>
</dbReference>
<dbReference type="EMBL" id="JQBM01000001">
    <property type="protein sequence ID" value="KRN46825.1"/>
    <property type="molecule type" value="Genomic_DNA"/>
</dbReference>
<dbReference type="PANTHER" id="PTHR30290:SF9">
    <property type="entry name" value="OLIGOPEPTIDE-BINDING PROTEIN APPA"/>
    <property type="match status" value="1"/>
</dbReference>
<dbReference type="Pfam" id="PF00496">
    <property type="entry name" value="SBP_bac_5"/>
    <property type="match status" value="1"/>
</dbReference>
<evidence type="ECO:0000256" key="5">
    <source>
        <dbReference type="SAM" id="Phobius"/>
    </source>
</evidence>
<dbReference type="PATRIC" id="fig|1629.5.peg.91"/>
<evidence type="ECO:0000256" key="2">
    <source>
        <dbReference type="ARBA" id="ARBA00005695"/>
    </source>
</evidence>
<keyword evidence="8" id="KW-1185">Reference proteome</keyword>
<keyword evidence="5" id="KW-0472">Membrane</keyword>
<protein>
    <submittedName>
        <fullName evidence="7">Oligopeptide transporter A</fullName>
    </submittedName>
</protein>